<accession>A0A8S5L771</accession>
<sequence>MTWKENMYIRDIEELHDILDTHHATIVGQIKLRIECITNEIESL</sequence>
<protein>
    <submittedName>
        <fullName evidence="1">Uncharacterized protein</fullName>
    </submittedName>
</protein>
<name>A0A8S5L771_9CAUD</name>
<evidence type="ECO:0000313" key="1">
    <source>
        <dbReference type="EMBL" id="DAD65742.1"/>
    </source>
</evidence>
<organism evidence="1">
    <name type="scientific">Siphoviridae sp. ctNiB4</name>
    <dbReference type="NCBI Taxonomy" id="2823575"/>
    <lineage>
        <taxon>Viruses</taxon>
        <taxon>Duplodnaviria</taxon>
        <taxon>Heunggongvirae</taxon>
        <taxon>Uroviricota</taxon>
        <taxon>Caudoviricetes</taxon>
    </lineage>
</organism>
<proteinExistence type="predicted"/>
<reference evidence="1" key="1">
    <citation type="journal article" date="2021" name="Proc. Natl. Acad. Sci. U.S.A.">
        <title>A Catalog of Tens of Thousands of Viruses from Human Metagenomes Reveals Hidden Associations with Chronic Diseases.</title>
        <authorList>
            <person name="Tisza M.J."/>
            <person name="Buck C.B."/>
        </authorList>
    </citation>
    <scope>NUCLEOTIDE SEQUENCE</scope>
    <source>
        <strain evidence="1">CtNiB4</strain>
    </source>
</reference>
<dbReference type="EMBL" id="BK014648">
    <property type="protein sequence ID" value="DAD65742.1"/>
    <property type="molecule type" value="Genomic_DNA"/>
</dbReference>